<evidence type="ECO:0000313" key="1">
    <source>
        <dbReference type="EMBL" id="OIQ99783.1"/>
    </source>
</evidence>
<dbReference type="EMBL" id="MLJW01000102">
    <property type="protein sequence ID" value="OIQ99783.1"/>
    <property type="molecule type" value="Genomic_DNA"/>
</dbReference>
<protein>
    <submittedName>
        <fullName evidence="1">Uncharacterized protein</fullName>
    </submittedName>
</protein>
<accession>A0A1J5S6R9</accession>
<proteinExistence type="predicted"/>
<comment type="caution">
    <text evidence="1">The sequence shown here is derived from an EMBL/GenBank/DDBJ whole genome shotgun (WGS) entry which is preliminary data.</text>
</comment>
<gene>
    <name evidence="1" type="ORF">GALL_181800</name>
</gene>
<name>A0A1J5S6R9_9ZZZZ</name>
<dbReference type="AlphaFoldDB" id="A0A1J5S6R9"/>
<reference evidence="1" key="1">
    <citation type="submission" date="2016-10" db="EMBL/GenBank/DDBJ databases">
        <title>Sequence of Gallionella enrichment culture.</title>
        <authorList>
            <person name="Poehlein A."/>
            <person name="Muehling M."/>
            <person name="Daniel R."/>
        </authorList>
    </citation>
    <scope>NUCLEOTIDE SEQUENCE</scope>
</reference>
<sequence length="72" mass="7947">MPSIAALRCCNVNNPSCEPDIIAPFDKLMELLAIRLMKQLAIPLSNQKTVAKWLVIRPQAGKSLVIRATALF</sequence>
<organism evidence="1">
    <name type="scientific">mine drainage metagenome</name>
    <dbReference type="NCBI Taxonomy" id="410659"/>
    <lineage>
        <taxon>unclassified sequences</taxon>
        <taxon>metagenomes</taxon>
        <taxon>ecological metagenomes</taxon>
    </lineage>
</organism>